<name>Q4RLP0_TETNG</name>
<keyword evidence="2" id="KW-1133">Transmembrane helix</keyword>
<gene>
    <name evidence="3" type="ORF">GSTENG00032401001</name>
</gene>
<sequence>MAGLDMPDGRQAEDPSAVEGEKPELKKRHSFLKRNKKKSQQGNVLRINKAHFWNASLPVSPNAILICSAFIAFYMISHAGVHW</sequence>
<evidence type="ECO:0000256" key="2">
    <source>
        <dbReference type="SAM" id="Phobius"/>
    </source>
</evidence>
<feature type="compositionally biased region" description="Basic residues" evidence="1">
    <location>
        <begin position="25"/>
        <end position="39"/>
    </location>
</feature>
<dbReference type="EMBL" id="CAAE01015019">
    <property type="protein sequence ID" value="CAG10692.1"/>
    <property type="molecule type" value="Genomic_DNA"/>
</dbReference>
<organism evidence="3">
    <name type="scientific">Tetraodon nigroviridis</name>
    <name type="common">Spotted green pufferfish</name>
    <name type="synonym">Chelonodon nigroviridis</name>
    <dbReference type="NCBI Taxonomy" id="99883"/>
    <lineage>
        <taxon>Eukaryota</taxon>
        <taxon>Metazoa</taxon>
        <taxon>Chordata</taxon>
        <taxon>Craniata</taxon>
        <taxon>Vertebrata</taxon>
        <taxon>Euteleostomi</taxon>
        <taxon>Actinopterygii</taxon>
        <taxon>Neopterygii</taxon>
        <taxon>Teleostei</taxon>
        <taxon>Neoteleostei</taxon>
        <taxon>Acanthomorphata</taxon>
        <taxon>Eupercaria</taxon>
        <taxon>Tetraodontiformes</taxon>
        <taxon>Tetradontoidea</taxon>
        <taxon>Tetraodontidae</taxon>
        <taxon>Tetraodon</taxon>
    </lineage>
</organism>
<feature type="compositionally biased region" description="Basic and acidic residues" evidence="1">
    <location>
        <begin position="7"/>
        <end position="24"/>
    </location>
</feature>
<evidence type="ECO:0000313" key="3">
    <source>
        <dbReference type="EMBL" id="CAG10692.1"/>
    </source>
</evidence>
<comment type="caution">
    <text evidence="3">The sequence shown here is derived from an EMBL/GenBank/DDBJ whole genome shotgun (WGS) entry which is preliminary data.</text>
</comment>
<reference evidence="3" key="1">
    <citation type="journal article" date="2004" name="Nature">
        <title>Genome duplication in the teleost fish Tetraodon nigroviridis reveals the early vertebrate proto-karyotype.</title>
        <authorList>
            <person name="Jaillon O."/>
            <person name="Aury J.-M."/>
            <person name="Brunet F."/>
            <person name="Petit J.-L."/>
            <person name="Stange-Thomann N."/>
            <person name="Mauceli E."/>
            <person name="Bouneau L."/>
            <person name="Fischer C."/>
            <person name="Ozouf-Costaz C."/>
            <person name="Bernot A."/>
            <person name="Nicaud S."/>
            <person name="Jaffe D."/>
            <person name="Fisher S."/>
            <person name="Lutfalla G."/>
            <person name="Dossat C."/>
            <person name="Segurens B."/>
            <person name="Dasilva C."/>
            <person name="Salanoubat M."/>
            <person name="Levy M."/>
            <person name="Boudet N."/>
            <person name="Castellano S."/>
            <person name="Anthouard V."/>
            <person name="Jubin C."/>
            <person name="Castelli V."/>
            <person name="Katinka M."/>
            <person name="Vacherie B."/>
            <person name="Biemont C."/>
            <person name="Skalli Z."/>
            <person name="Cattolico L."/>
            <person name="Poulain J."/>
            <person name="De Berardinis V."/>
            <person name="Cruaud C."/>
            <person name="Duprat S."/>
            <person name="Brottier P."/>
            <person name="Coutanceau J.-P."/>
            <person name="Gouzy J."/>
            <person name="Parra G."/>
            <person name="Lardier G."/>
            <person name="Chapple C."/>
            <person name="McKernan K.J."/>
            <person name="McEwan P."/>
            <person name="Bosak S."/>
            <person name="Kellis M."/>
            <person name="Volff J.-N."/>
            <person name="Guigo R."/>
            <person name="Zody M.C."/>
            <person name="Mesirov J."/>
            <person name="Lindblad-Toh K."/>
            <person name="Birren B."/>
            <person name="Nusbaum C."/>
            <person name="Kahn D."/>
            <person name="Robinson-Rechavi M."/>
            <person name="Laudet V."/>
            <person name="Schachter V."/>
            <person name="Quetier F."/>
            <person name="Saurin W."/>
            <person name="Scarpelli C."/>
            <person name="Wincker P."/>
            <person name="Lander E.S."/>
            <person name="Weissenbach J."/>
            <person name="Roest Crollius H."/>
        </authorList>
    </citation>
    <scope>NUCLEOTIDE SEQUENCE [LARGE SCALE GENOMIC DNA]</scope>
</reference>
<keyword evidence="2" id="KW-0472">Membrane</keyword>
<feature type="region of interest" description="Disordered" evidence="1">
    <location>
        <begin position="1"/>
        <end position="40"/>
    </location>
</feature>
<dbReference type="KEGG" id="tng:GSTEN00032401G001"/>
<reference evidence="3" key="2">
    <citation type="submission" date="2004-02" db="EMBL/GenBank/DDBJ databases">
        <authorList>
            <consortium name="Genoscope"/>
            <consortium name="Whitehead Institute Centre for Genome Research"/>
        </authorList>
    </citation>
    <scope>NUCLEOTIDE SEQUENCE</scope>
</reference>
<evidence type="ECO:0000256" key="1">
    <source>
        <dbReference type="SAM" id="MobiDB-lite"/>
    </source>
</evidence>
<protein>
    <submittedName>
        <fullName evidence="3">(spotted green pufferfish) hypothetical protein</fullName>
    </submittedName>
</protein>
<accession>Q4RLP0</accession>
<feature type="transmembrane region" description="Helical" evidence="2">
    <location>
        <begin position="63"/>
        <end position="81"/>
    </location>
</feature>
<dbReference type="AlphaFoldDB" id="Q4RLP0"/>
<keyword evidence="2" id="KW-0812">Transmembrane</keyword>
<proteinExistence type="predicted"/>